<evidence type="ECO:0000313" key="2">
    <source>
        <dbReference type="Proteomes" id="UP000006591"/>
    </source>
</evidence>
<evidence type="ECO:0000313" key="1">
    <source>
        <dbReference type="EnsemblPlants" id="ONIVA12G02570.1"/>
    </source>
</evidence>
<organism evidence="1">
    <name type="scientific">Oryza nivara</name>
    <name type="common">Indian wild rice</name>
    <name type="synonym">Oryza sativa f. spontanea</name>
    <dbReference type="NCBI Taxonomy" id="4536"/>
    <lineage>
        <taxon>Eukaryota</taxon>
        <taxon>Viridiplantae</taxon>
        <taxon>Streptophyta</taxon>
        <taxon>Embryophyta</taxon>
        <taxon>Tracheophyta</taxon>
        <taxon>Spermatophyta</taxon>
        <taxon>Magnoliopsida</taxon>
        <taxon>Liliopsida</taxon>
        <taxon>Poales</taxon>
        <taxon>Poaceae</taxon>
        <taxon>BOP clade</taxon>
        <taxon>Oryzoideae</taxon>
        <taxon>Oryzeae</taxon>
        <taxon>Oryzinae</taxon>
        <taxon>Oryza</taxon>
    </lineage>
</organism>
<dbReference type="EnsemblPlants" id="ONIVA12G02570.1">
    <property type="protein sequence ID" value="ONIVA12G02570.1"/>
    <property type="gene ID" value="ONIVA12G02570"/>
</dbReference>
<protein>
    <submittedName>
        <fullName evidence="1">Uncharacterized protein</fullName>
    </submittedName>
</protein>
<accession>A0A0E0J6Q5</accession>
<reference evidence="1" key="2">
    <citation type="submission" date="2018-04" db="EMBL/GenBank/DDBJ databases">
        <title>OnivRS2 (Oryza nivara Reference Sequence Version 2).</title>
        <authorList>
            <person name="Zhang J."/>
            <person name="Kudrna D."/>
            <person name="Lee S."/>
            <person name="Talag J."/>
            <person name="Rajasekar S."/>
            <person name="Welchert J."/>
            <person name="Hsing Y.-I."/>
            <person name="Wing R.A."/>
        </authorList>
    </citation>
    <scope>NUCLEOTIDE SEQUENCE [LARGE SCALE GENOMIC DNA]</scope>
    <source>
        <strain evidence="1">SL10</strain>
    </source>
</reference>
<dbReference type="Gramene" id="ONIVA12G02570.1">
    <property type="protein sequence ID" value="ONIVA12G02570.1"/>
    <property type="gene ID" value="ONIVA12G02570"/>
</dbReference>
<dbReference type="Proteomes" id="UP000006591">
    <property type="component" value="Chromosome 12"/>
</dbReference>
<keyword evidence="2" id="KW-1185">Reference proteome</keyword>
<dbReference type="OMA" id="FGEIAVW"/>
<reference evidence="1" key="1">
    <citation type="submission" date="2015-04" db="UniProtKB">
        <authorList>
            <consortium name="EnsemblPlants"/>
        </authorList>
    </citation>
    <scope>IDENTIFICATION</scope>
    <source>
        <strain evidence="1">SL10</strain>
    </source>
</reference>
<proteinExistence type="predicted"/>
<sequence>MRALIPDSDLRERRSTSIPFRSGSMECLLGVCDNASTVPVSLMGAPQGLLKNAANFSIGGHYPLHQLWDTASQLLGDRRSWASRSKVAATTHVSFRVVHFQDLVYRSFGEIAVWLGGQYGIHDSWWDCGRSQTVKGCKPSLAK</sequence>
<dbReference type="HOGENOM" id="CLU_1828471_0_0_1"/>
<dbReference type="AlphaFoldDB" id="A0A0E0J6Q5"/>
<name>A0A0E0J6Q5_ORYNI</name>